<dbReference type="Gene3D" id="3.30.450.30">
    <property type="entry name" value="Dynein light chain 2a, cytoplasmic"/>
    <property type="match status" value="1"/>
</dbReference>
<dbReference type="RefSeq" id="WP_344139870.1">
    <property type="nucleotide sequence ID" value="NZ_BAAAQI010000001.1"/>
</dbReference>
<dbReference type="InterPro" id="IPR004942">
    <property type="entry name" value="Roadblock/LAMTOR2_dom"/>
</dbReference>
<dbReference type="EMBL" id="JBHSIY010000006">
    <property type="protein sequence ID" value="MFC4866323.1"/>
    <property type="molecule type" value="Genomic_DNA"/>
</dbReference>
<dbReference type="PANTHER" id="PTHR36222">
    <property type="entry name" value="SERINE PROTEASE INHIBITOR RV3364C"/>
    <property type="match status" value="1"/>
</dbReference>
<name>A0ABV9SGC7_9ACTN</name>
<sequence>MPSLPPSDTRTLTTTGDFVWLLRRFTEDTPGIEHVVLVSSDGVCLAASTELDRERADQLSAIVSGLQSLAEGVGRHFDRGTIEQLLLRMARGHLVVMAVGDGSRIAALTAAETDLRVLAYQMTRLTESVGHALTPHLRAQLQPTAPTTADKD</sequence>
<dbReference type="SUPFAM" id="SSF103196">
    <property type="entry name" value="Roadblock/LC7 domain"/>
    <property type="match status" value="1"/>
</dbReference>
<evidence type="ECO:0000313" key="2">
    <source>
        <dbReference type="EMBL" id="MFC4866323.1"/>
    </source>
</evidence>
<evidence type="ECO:0000313" key="3">
    <source>
        <dbReference type="Proteomes" id="UP001595858"/>
    </source>
</evidence>
<feature type="domain" description="Roadblock/LAMTOR2" evidence="1">
    <location>
        <begin position="19"/>
        <end position="109"/>
    </location>
</feature>
<accession>A0ABV9SGC7</accession>
<dbReference type="Pfam" id="PF03259">
    <property type="entry name" value="Robl_LC7"/>
    <property type="match status" value="1"/>
</dbReference>
<gene>
    <name evidence="2" type="ORF">ACFPCZ_06745</name>
</gene>
<dbReference type="Proteomes" id="UP001595858">
    <property type="component" value="Unassembled WGS sequence"/>
</dbReference>
<proteinExistence type="predicted"/>
<protein>
    <submittedName>
        <fullName evidence="2">Roadblock/LC7 domain-containing protein</fullName>
    </submittedName>
</protein>
<dbReference type="InterPro" id="IPR053141">
    <property type="entry name" value="Mycobact_SerProt_Inhib_Rv3364c"/>
</dbReference>
<keyword evidence="3" id="KW-1185">Reference proteome</keyword>
<organism evidence="2 3">
    <name type="scientific">Streptomonospora arabica</name>
    <dbReference type="NCBI Taxonomy" id="412417"/>
    <lineage>
        <taxon>Bacteria</taxon>
        <taxon>Bacillati</taxon>
        <taxon>Actinomycetota</taxon>
        <taxon>Actinomycetes</taxon>
        <taxon>Streptosporangiales</taxon>
        <taxon>Nocardiopsidaceae</taxon>
        <taxon>Streptomonospora</taxon>
    </lineage>
</organism>
<comment type="caution">
    <text evidence="2">The sequence shown here is derived from an EMBL/GenBank/DDBJ whole genome shotgun (WGS) entry which is preliminary data.</text>
</comment>
<evidence type="ECO:0000259" key="1">
    <source>
        <dbReference type="SMART" id="SM00960"/>
    </source>
</evidence>
<reference evidence="3" key="1">
    <citation type="journal article" date="2019" name="Int. J. Syst. Evol. Microbiol.">
        <title>The Global Catalogue of Microorganisms (GCM) 10K type strain sequencing project: providing services to taxonomists for standard genome sequencing and annotation.</title>
        <authorList>
            <consortium name="The Broad Institute Genomics Platform"/>
            <consortium name="The Broad Institute Genome Sequencing Center for Infectious Disease"/>
            <person name="Wu L."/>
            <person name="Ma J."/>
        </authorList>
    </citation>
    <scope>NUCLEOTIDE SEQUENCE [LARGE SCALE GENOMIC DNA]</scope>
    <source>
        <strain evidence="3">CGMCC 4.7304</strain>
    </source>
</reference>
<dbReference type="SMART" id="SM00960">
    <property type="entry name" value="Robl_LC7"/>
    <property type="match status" value="1"/>
</dbReference>
<dbReference type="PANTHER" id="PTHR36222:SF1">
    <property type="entry name" value="SERINE PROTEASE INHIBITOR RV3364C"/>
    <property type="match status" value="1"/>
</dbReference>